<name>A0ACC0FA07_9ERIC</name>
<gene>
    <name evidence="1" type="ORF">LOK49_LG14G01831</name>
</gene>
<sequence>MNQIRGNLGMGKYMLPSCNDQKDNDGVIPKDHDGIISAFSNIEFSSPLQVTPIFRSLAAGIPSPKFSESERQFLLKTLGMESPSCNPNNNTGQLVGSHWSHPPRYSESCGTNKVQFKKKTARISHSSQRL</sequence>
<reference evidence="1 2" key="1">
    <citation type="journal article" date="2022" name="Plant J.">
        <title>Chromosome-level genome of Camellia lanceoleosa provides a valuable resource for understanding genome evolution and self-incompatibility.</title>
        <authorList>
            <person name="Gong W."/>
            <person name="Xiao S."/>
            <person name="Wang L."/>
            <person name="Liao Z."/>
            <person name="Chang Y."/>
            <person name="Mo W."/>
            <person name="Hu G."/>
            <person name="Li W."/>
            <person name="Zhao G."/>
            <person name="Zhu H."/>
            <person name="Hu X."/>
            <person name="Ji K."/>
            <person name="Xiang X."/>
            <person name="Song Q."/>
            <person name="Yuan D."/>
            <person name="Jin S."/>
            <person name="Zhang L."/>
        </authorList>
    </citation>
    <scope>NUCLEOTIDE SEQUENCE [LARGE SCALE GENOMIC DNA]</scope>
    <source>
        <strain evidence="1">SQ_2022a</strain>
    </source>
</reference>
<dbReference type="EMBL" id="CM045772">
    <property type="protein sequence ID" value="KAI7985368.1"/>
    <property type="molecule type" value="Genomic_DNA"/>
</dbReference>
<keyword evidence="2" id="KW-1185">Reference proteome</keyword>
<proteinExistence type="predicted"/>
<protein>
    <submittedName>
        <fullName evidence="1">Transcription factor MYB88</fullName>
    </submittedName>
</protein>
<dbReference type="Proteomes" id="UP001060215">
    <property type="component" value="Chromosome 15"/>
</dbReference>
<organism evidence="1 2">
    <name type="scientific">Camellia lanceoleosa</name>
    <dbReference type="NCBI Taxonomy" id="1840588"/>
    <lineage>
        <taxon>Eukaryota</taxon>
        <taxon>Viridiplantae</taxon>
        <taxon>Streptophyta</taxon>
        <taxon>Embryophyta</taxon>
        <taxon>Tracheophyta</taxon>
        <taxon>Spermatophyta</taxon>
        <taxon>Magnoliopsida</taxon>
        <taxon>eudicotyledons</taxon>
        <taxon>Gunneridae</taxon>
        <taxon>Pentapetalae</taxon>
        <taxon>asterids</taxon>
        <taxon>Ericales</taxon>
        <taxon>Theaceae</taxon>
        <taxon>Camellia</taxon>
    </lineage>
</organism>
<accession>A0ACC0FA07</accession>
<evidence type="ECO:0000313" key="1">
    <source>
        <dbReference type="EMBL" id="KAI7985368.1"/>
    </source>
</evidence>
<comment type="caution">
    <text evidence="1">The sequence shown here is derived from an EMBL/GenBank/DDBJ whole genome shotgun (WGS) entry which is preliminary data.</text>
</comment>
<evidence type="ECO:0000313" key="2">
    <source>
        <dbReference type="Proteomes" id="UP001060215"/>
    </source>
</evidence>